<protein>
    <submittedName>
        <fullName evidence="2">Holin</fullName>
    </submittedName>
</protein>
<feature type="transmembrane region" description="Helical" evidence="1">
    <location>
        <begin position="12"/>
        <end position="28"/>
    </location>
</feature>
<name>A0A5C0SEN2_CRATE</name>
<feature type="transmembrane region" description="Helical" evidence="1">
    <location>
        <begin position="35"/>
        <end position="52"/>
    </location>
</feature>
<proteinExistence type="predicted"/>
<dbReference type="OrthoDB" id="2884029at2"/>
<organism evidence="2 3">
    <name type="scientific">Crassaminicella thermophila</name>
    <dbReference type="NCBI Taxonomy" id="2599308"/>
    <lineage>
        <taxon>Bacteria</taxon>
        <taxon>Bacillati</taxon>
        <taxon>Bacillota</taxon>
        <taxon>Clostridia</taxon>
        <taxon>Eubacteriales</taxon>
        <taxon>Clostridiaceae</taxon>
        <taxon>Crassaminicella</taxon>
    </lineage>
</organism>
<keyword evidence="1" id="KW-1133">Transmembrane helix</keyword>
<accession>A0A5C0SEN2</accession>
<dbReference type="AlphaFoldDB" id="A0A5C0SEN2"/>
<dbReference type="KEGG" id="crs:FQB35_04650"/>
<reference evidence="2 3" key="1">
    <citation type="submission" date="2019-07" db="EMBL/GenBank/DDBJ databases">
        <title>Complete genome of Crassaminicella thermophila SY095.</title>
        <authorList>
            <person name="Li X."/>
        </authorList>
    </citation>
    <scope>NUCLEOTIDE SEQUENCE [LARGE SCALE GENOMIC DNA]</scope>
    <source>
        <strain evidence="2 3">SY095</strain>
    </source>
</reference>
<dbReference type="InterPro" id="IPR032111">
    <property type="entry name" value="Clostridium_phage_holin"/>
</dbReference>
<keyword evidence="1" id="KW-0472">Membrane</keyword>
<keyword evidence="1" id="KW-0812">Transmembrane</keyword>
<sequence length="99" mass="11000">MDIMNFVLEQNLIIIGVVYVLGVFLKNLKMIEDKFIPFILLVFAIVFSLLTADISTTEKVAKGVMQGILITGAAVLGNQMWKQSTKKRIPDDRKEDAGA</sequence>
<evidence type="ECO:0000256" key="1">
    <source>
        <dbReference type="SAM" id="Phobius"/>
    </source>
</evidence>
<dbReference type="RefSeq" id="WP_148808863.1">
    <property type="nucleotide sequence ID" value="NZ_CP042243.1"/>
</dbReference>
<dbReference type="Proteomes" id="UP000324646">
    <property type="component" value="Chromosome"/>
</dbReference>
<evidence type="ECO:0000313" key="2">
    <source>
        <dbReference type="EMBL" id="QEK11708.1"/>
    </source>
</evidence>
<feature type="transmembrane region" description="Helical" evidence="1">
    <location>
        <begin position="64"/>
        <end position="81"/>
    </location>
</feature>
<dbReference type="EMBL" id="CP042243">
    <property type="protein sequence ID" value="QEK11708.1"/>
    <property type="molecule type" value="Genomic_DNA"/>
</dbReference>
<evidence type="ECO:0000313" key="3">
    <source>
        <dbReference type="Proteomes" id="UP000324646"/>
    </source>
</evidence>
<dbReference type="Pfam" id="PF16079">
    <property type="entry name" value="Phage_holin_5_2"/>
    <property type="match status" value="1"/>
</dbReference>
<gene>
    <name evidence="2" type="ORF">FQB35_04650</name>
</gene>
<keyword evidence="3" id="KW-1185">Reference proteome</keyword>